<dbReference type="InterPro" id="IPR000812">
    <property type="entry name" value="TFIIB"/>
</dbReference>
<evidence type="ECO:0000256" key="7">
    <source>
        <dbReference type="ARBA" id="ARBA00023015"/>
    </source>
</evidence>
<name>A0A419PG12_CLOSI</name>
<dbReference type="GO" id="GO:0000995">
    <property type="term" value="F:RNA polymerase III general transcription initiation factor activity"/>
    <property type="evidence" value="ECO:0007669"/>
    <property type="project" value="TreeGrafter"/>
</dbReference>
<dbReference type="PRINTS" id="PR00685">
    <property type="entry name" value="TIFACTORIIB"/>
</dbReference>
<comment type="caution">
    <text evidence="14">The sequence shown here is derived from an EMBL/GenBank/DDBJ whole genome shotgun (WGS) entry which is preliminary data.</text>
</comment>
<feature type="region of interest" description="Disordered" evidence="13">
    <location>
        <begin position="438"/>
        <end position="466"/>
    </location>
</feature>
<dbReference type="InterPro" id="IPR013137">
    <property type="entry name" value="Znf_TFIIB"/>
</dbReference>
<dbReference type="PANTHER" id="PTHR11618:SF4">
    <property type="entry name" value="TRANSCRIPTION FACTOR IIIB 90 KDA SUBUNIT"/>
    <property type="match status" value="1"/>
</dbReference>
<dbReference type="Gene3D" id="1.10.472.10">
    <property type="entry name" value="Cyclin-like"/>
    <property type="match status" value="2"/>
</dbReference>
<dbReference type="InterPro" id="IPR013150">
    <property type="entry name" value="TFIIB_cyclin"/>
</dbReference>
<comment type="subcellular location">
    <subcellularLocation>
        <location evidence="1">Nucleus</location>
    </subcellularLocation>
</comment>
<evidence type="ECO:0000313" key="14">
    <source>
        <dbReference type="EMBL" id="KAG5446882.1"/>
    </source>
</evidence>
<feature type="compositionally biased region" description="Basic and acidic residues" evidence="13">
    <location>
        <begin position="539"/>
        <end position="548"/>
    </location>
</feature>
<dbReference type="Gene3D" id="1.20.5.650">
    <property type="entry name" value="Single helix bin"/>
    <property type="match status" value="1"/>
</dbReference>
<keyword evidence="3" id="KW-0479">Metal-binding</keyword>
<keyword evidence="6" id="KW-0862">Zinc</keyword>
<gene>
    <name evidence="14" type="ORF">CSKR_102256</name>
</gene>
<dbReference type="EMBL" id="NIRI02000042">
    <property type="protein sequence ID" value="KAG5446882.1"/>
    <property type="molecule type" value="Genomic_DNA"/>
</dbReference>
<dbReference type="InterPro" id="IPR036915">
    <property type="entry name" value="Cyclin-like_sf"/>
</dbReference>
<dbReference type="GO" id="GO:0005634">
    <property type="term" value="C:nucleus"/>
    <property type="evidence" value="ECO:0007669"/>
    <property type="project" value="UniProtKB-SubCell"/>
</dbReference>
<feature type="region of interest" description="Disordered" evidence="13">
    <location>
        <begin position="354"/>
        <end position="387"/>
    </location>
</feature>
<evidence type="ECO:0000256" key="9">
    <source>
        <dbReference type="ARBA" id="ARBA00023163"/>
    </source>
</evidence>
<reference evidence="14 15" key="2">
    <citation type="journal article" date="2021" name="Genomics">
        <title>High-quality reference genome for Clonorchis sinensis.</title>
        <authorList>
            <person name="Young N.D."/>
            <person name="Stroehlein A.J."/>
            <person name="Kinkar L."/>
            <person name="Wang T."/>
            <person name="Sohn W.M."/>
            <person name="Chang B.C.H."/>
            <person name="Kaur P."/>
            <person name="Weisz D."/>
            <person name="Dudchenko O."/>
            <person name="Aiden E.L."/>
            <person name="Korhonen P.K."/>
            <person name="Gasser R.B."/>
        </authorList>
    </citation>
    <scope>NUCLEOTIDE SEQUENCE [LARGE SCALE GENOMIC DNA]</scope>
    <source>
        <strain evidence="14">Cs-k2</strain>
    </source>
</reference>
<dbReference type="SUPFAM" id="SSF47954">
    <property type="entry name" value="Cyclin-like"/>
    <property type="match status" value="2"/>
</dbReference>
<evidence type="ECO:0000256" key="6">
    <source>
        <dbReference type="ARBA" id="ARBA00022833"/>
    </source>
</evidence>
<feature type="region of interest" description="Disordered" evidence="13">
    <location>
        <begin position="602"/>
        <end position="744"/>
    </location>
</feature>
<dbReference type="GO" id="GO:0097550">
    <property type="term" value="C:transcription preinitiation complex"/>
    <property type="evidence" value="ECO:0007669"/>
    <property type="project" value="TreeGrafter"/>
</dbReference>
<dbReference type="GO" id="GO:0000126">
    <property type="term" value="C:transcription factor TFIIIB complex"/>
    <property type="evidence" value="ECO:0007669"/>
    <property type="project" value="TreeGrafter"/>
</dbReference>
<evidence type="ECO:0000256" key="3">
    <source>
        <dbReference type="ARBA" id="ARBA00022723"/>
    </source>
</evidence>
<dbReference type="Proteomes" id="UP000286415">
    <property type="component" value="Unassembled WGS sequence"/>
</dbReference>
<dbReference type="Gene3D" id="2.20.25.10">
    <property type="match status" value="1"/>
</dbReference>
<accession>A0A419PG12</accession>
<dbReference type="Pfam" id="PF00382">
    <property type="entry name" value="TFIIB"/>
    <property type="match status" value="2"/>
</dbReference>
<feature type="compositionally biased region" description="Polar residues" evidence="13">
    <location>
        <begin position="605"/>
        <end position="623"/>
    </location>
</feature>
<dbReference type="SMART" id="SM00385">
    <property type="entry name" value="CYCLIN"/>
    <property type="match status" value="2"/>
</dbReference>
<keyword evidence="10" id="KW-0539">Nucleus</keyword>
<dbReference type="SUPFAM" id="SSF57783">
    <property type="entry name" value="Zinc beta-ribbon"/>
    <property type="match status" value="1"/>
</dbReference>
<evidence type="ECO:0000256" key="4">
    <source>
        <dbReference type="ARBA" id="ARBA00022737"/>
    </source>
</evidence>
<dbReference type="GO" id="GO:0017025">
    <property type="term" value="F:TBP-class protein binding"/>
    <property type="evidence" value="ECO:0007669"/>
    <property type="project" value="InterPro"/>
</dbReference>
<dbReference type="FunFam" id="1.10.472.10:FF:000002">
    <property type="entry name" value="Transcription factor IIIB 90 kDa subunit"/>
    <property type="match status" value="1"/>
</dbReference>
<feature type="compositionally biased region" description="Basic and acidic residues" evidence="13">
    <location>
        <begin position="650"/>
        <end position="659"/>
    </location>
</feature>
<evidence type="ECO:0000256" key="13">
    <source>
        <dbReference type="SAM" id="MobiDB-lite"/>
    </source>
</evidence>
<proteinExistence type="inferred from homology"/>
<evidence type="ECO:0000256" key="12">
    <source>
        <dbReference type="ARBA" id="ARBA00031706"/>
    </source>
</evidence>
<keyword evidence="5" id="KW-0863">Zinc-finger</keyword>
<organism evidence="14 15">
    <name type="scientific">Clonorchis sinensis</name>
    <name type="common">Chinese liver fluke</name>
    <dbReference type="NCBI Taxonomy" id="79923"/>
    <lineage>
        <taxon>Eukaryota</taxon>
        <taxon>Metazoa</taxon>
        <taxon>Spiralia</taxon>
        <taxon>Lophotrochozoa</taxon>
        <taxon>Platyhelminthes</taxon>
        <taxon>Trematoda</taxon>
        <taxon>Digenea</taxon>
        <taxon>Opisthorchiida</taxon>
        <taxon>Opisthorchiata</taxon>
        <taxon>Opisthorchiidae</taxon>
        <taxon>Clonorchis</taxon>
    </lineage>
</organism>
<dbReference type="InterPro" id="IPR011665">
    <property type="entry name" value="BRF1_TBP-bd_dom"/>
</dbReference>
<dbReference type="PROSITE" id="PS00782">
    <property type="entry name" value="TFIIB"/>
    <property type="match status" value="1"/>
</dbReference>
<feature type="compositionally biased region" description="Acidic residues" evidence="13">
    <location>
        <begin position="709"/>
        <end position="735"/>
    </location>
</feature>
<sequence>MRCTHCGGTSFDEDRARADLVCLDCGMVLSENVICSEVEFVETSAGVSAAVGRFVSDESQAIGRESRQVTENRARRRIDTICGHLRLGNDIATSAFRFYQSALFRGITRGRGALQVAASCVYLAARQLRVNLMLLDLSDAVGINVYVLGHCYTELRRRLHLSIPEMDPCLYIERFASQLEFGDKMPVVATTAMRLLQRMKKDWLTTGRRPSGLAAAALLVAARIHEFNRNEEDVARIARISQQTARKRLEEFGRTPTSALSIEDFFTVDYEEEQDPPAFTSARKSDESVKELDEASFARISAEINELERRIDVELQSLIDKRSSRKLRIKLEEMEVGHSKGINHLLYPISESNDQTDQAATSTPGQSSPHASVNEDTTSTASIDPTPTRSILRDVLDGIVEPSLLDSCVEDLRILTEHSGAEVCELLSQAEAQQSLVDQNPESLDPDSKLNGESEPTSEEKPNESIPMKLPLFLPSARVAKIEYPDMKDGTLSLEGIDDEELDQEYILHPREVMIKAAIWYKANAEYLQNARRKHLEKLRRAEEDAKNPPKKRARRTGSQRQPRPMNRYGSREKFEVVSEESEDKPFSRKINYEALEALVGGTSGTQTTASIEPTSVSISSEPSGPIRPGPLLASTLDLEPSTSVPNALKEPEQPSERAHGKKVTFSDTVISSSFSSEIISKDPQPQPTAGPSSTTATPEPASFVVPTNEDEEEEEEEVEDGALDDYYQDDEDELGWQQGDELW</sequence>
<evidence type="ECO:0000256" key="5">
    <source>
        <dbReference type="ARBA" id="ARBA00022771"/>
    </source>
</evidence>
<dbReference type="STRING" id="79923.A0A419PG12"/>
<dbReference type="InParanoid" id="A0A419PG12"/>
<keyword evidence="4" id="KW-0677">Repeat</keyword>
<keyword evidence="9" id="KW-0804">Transcription</keyword>
<evidence type="ECO:0000256" key="10">
    <source>
        <dbReference type="ARBA" id="ARBA00023242"/>
    </source>
</evidence>
<dbReference type="InterPro" id="IPR013763">
    <property type="entry name" value="Cyclin-like_dom"/>
</dbReference>
<dbReference type="AlphaFoldDB" id="A0A419PG12"/>
<evidence type="ECO:0000256" key="11">
    <source>
        <dbReference type="ARBA" id="ARBA00031009"/>
    </source>
</evidence>
<evidence type="ECO:0000256" key="8">
    <source>
        <dbReference type="ARBA" id="ARBA00023159"/>
    </source>
</evidence>
<evidence type="ECO:0000256" key="1">
    <source>
        <dbReference type="ARBA" id="ARBA00004123"/>
    </source>
</evidence>
<reference evidence="14 15" key="1">
    <citation type="journal article" date="2018" name="Biotechnol. Adv.">
        <title>Improved genomic resources and new bioinformatic workflow for the carcinogenic parasite Clonorchis sinensis: Biotechnological implications.</title>
        <authorList>
            <person name="Wang D."/>
            <person name="Korhonen P.K."/>
            <person name="Gasser R.B."/>
            <person name="Young N.D."/>
        </authorList>
    </citation>
    <scope>NUCLEOTIDE SEQUENCE [LARGE SCALE GENOMIC DNA]</scope>
    <source>
        <strain evidence="14">Cs-k2</strain>
    </source>
</reference>
<dbReference type="PROSITE" id="PS51134">
    <property type="entry name" value="ZF_TFIIB"/>
    <property type="match status" value="1"/>
</dbReference>
<dbReference type="Pfam" id="PF08271">
    <property type="entry name" value="Zn_Ribbon_TF"/>
    <property type="match status" value="1"/>
</dbReference>
<keyword evidence="7" id="KW-0805">Transcription regulation</keyword>
<dbReference type="Pfam" id="PF07741">
    <property type="entry name" value="BRF1"/>
    <property type="match status" value="1"/>
</dbReference>
<dbReference type="PANTHER" id="PTHR11618">
    <property type="entry name" value="TRANSCRIPTION INITIATION FACTOR IIB-RELATED"/>
    <property type="match status" value="1"/>
</dbReference>
<comment type="similarity">
    <text evidence="2">Belongs to the TFIIB family.</text>
</comment>
<dbReference type="OrthoDB" id="511529at2759"/>
<evidence type="ECO:0000256" key="2">
    <source>
        <dbReference type="ARBA" id="ARBA00010857"/>
    </source>
</evidence>
<dbReference type="InterPro" id="IPR023486">
    <property type="entry name" value="TFIIB_CS"/>
</dbReference>
<dbReference type="GO" id="GO:0070897">
    <property type="term" value="P:transcription preinitiation complex assembly"/>
    <property type="evidence" value="ECO:0007669"/>
    <property type="project" value="InterPro"/>
</dbReference>
<keyword evidence="15" id="KW-1185">Reference proteome</keyword>
<feature type="region of interest" description="Disordered" evidence="13">
    <location>
        <begin position="539"/>
        <end position="587"/>
    </location>
</feature>
<dbReference type="GO" id="GO:0008270">
    <property type="term" value="F:zinc ion binding"/>
    <property type="evidence" value="ECO:0007669"/>
    <property type="project" value="UniProtKB-KW"/>
</dbReference>
<feature type="compositionally biased region" description="Basic residues" evidence="13">
    <location>
        <begin position="549"/>
        <end position="558"/>
    </location>
</feature>
<dbReference type="FunCoup" id="A0A419PG12">
    <property type="interactions" value="270"/>
</dbReference>
<protein>
    <recommendedName>
        <fullName evidence="11">B-related factor 1</fullName>
    </recommendedName>
    <alternativeName>
        <fullName evidence="12">General transcription factor TFIIB</fullName>
    </alternativeName>
</protein>
<keyword evidence="8" id="KW-0010">Activator</keyword>
<evidence type="ECO:0000313" key="15">
    <source>
        <dbReference type="Proteomes" id="UP000286415"/>
    </source>
</evidence>
<feature type="compositionally biased region" description="Basic and acidic residues" evidence="13">
    <location>
        <begin position="446"/>
        <end position="463"/>
    </location>
</feature>
<dbReference type="CDD" id="cd20554">
    <property type="entry name" value="CYCLIN_TFIIIB90_rpt2"/>
    <property type="match status" value="1"/>
</dbReference>
<feature type="compositionally biased region" description="Low complexity" evidence="13">
    <location>
        <begin position="688"/>
        <end position="703"/>
    </location>
</feature>
<dbReference type="GO" id="GO:0001006">
    <property type="term" value="F:RNA polymerase III type 3 promoter sequence-specific DNA binding"/>
    <property type="evidence" value="ECO:0007669"/>
    <property type="project" value="TreeGrafter"/>
</dbReference>